<evidence type="ECO:0000256" key="1">
    <source>
        <dbReference type="SAM" id="MobiDB-lite"/>
    </source>
</evidence>
<evidence type="ECO:0000313" key="4">
    <source>
        <dbReference type="Proteomes" id="UP000077521"/>
    </source>
</evidence>
<feature type="compositionally biased region" description="Low complexity" evidence="1">
    <location>
        <begin position="742"/>
        <end position="760"/>
    </location>
</feature>
<feature type="region of interest" description="Disordered" evidence="1">
    <location>
        <begin position="430"/>
        <end position="571"/>
    </location>
</feature>
<feature type="region of interest" description="Disordered" evidence="1">
    <location>
        <begin position="736"/>
        <end position="809"/>
    </location>
</feature>
<name>A0A177TT74_9BASI</name>
<evidence type="ECO:0000256" key="2">
    <source>
        <dbReference type="SAM" id="Phobius"/>
    </source>
</evidence>
<comment type="caution">
    <text evidence="3">The sequence shown here is derived from an EMBL/GenBank/DDBJ whole genome shotgun (WGS) entry which is preliminary data.</text>
</comment>
<feature type="compositionally biased region" description="Basic and acidic residues" evidence="1">
    <location>
        <begin position="265"/>
        <end position="279"/>
    </location>
</feature>
<feature type="region of interest" description="Disordered" evidence="1">
    <location>
        <begin position="1000"/>
        <end position="1086"/>
    </location>
</feature>
<feature type="region of interest" description="Disordered" evidence="1">
    <location>
        <begin position="838"/>
        <end position="858"/>
    </location>
</feature>
<dbReference type="AlphaFoldDB" id="A0A177TT74"/>
<feature type="compositionally biased region" description="Low complexity" evidence="1">
    <location>
        <begin position="847"/>
        <end position="858"/>
    </location>
</feature>
<keyword evidence="4" id="KW-1185">Reference proteome</keyword>
<protein>
    <submittedName>
        <fullName evidence="3">Uncharacterized protein</fullName>
    </submittedName>
</protein>
<feature type="compositionally biased region" description="Polar residues" evidence="1">
    <location>
        <begin position="770"/>
        <end position="780"/>
    </location>
</feature>
<feature type="compositionally biased region" description="Polar residues" evidence="1">
    <location>
        <begin position="436"/>
        <end position="446"/>
    </location>
</feature>
<feature type="compositionally biased region" description="Polar residues" evidence="1">
    <location>
        <begin position="1001"/>
        <end position="1017"/>
    </location>
</feature>
<keyword evidence="2" id="KW-1133">Transmembrane helix</keyword>
<feature type="compositionally biased region" description="Low complexity" evidence="1">
    <location>
        <begin position="51"/>
        <end position="62"/>
    </location>
</feature>
<feature type="region of interest" description="Disordered" evidence="1">
    <location>
        <begin position="602"/>
        <end position="650"/>
    </location>
</feature>
<keyword evidence="2" id="KW-0472">Membrane</keyword>
<feature type="region of interest" description="Disordered" evidence="1">
    <location>
        <begin position="245"/>
        <end position="279"/>
    </location>
</feature>
<feature type="compositionally biased region" description="Polar residues" evidence="1">
    <location>
        <begin position="626"/>
        <end position="637"/>
    </location>
</feature>
<keyword evidence="2" id="KW-0812">Transmembrane</keyword>
<feature type="compositionally biased region" description="Polar residues" evidence="1">
    <location>
        <begin position="902"/>
        <end position="915"/>
    </location>
</feature>
<sequence>MSGSAFNPYTERDAAGPSCTEPHYVRSGQCPGRIWRGRQTFPDPSFTNTDSIGSSSVSSASSRAERIQRVEPSPLVTLACYQSSPGTSHSKVKEALPTHSLFRAYNSATFLRLSAIVVIVLSVFTHTARALPSKMEHIAQAQAHTQVQIADKSLSSKNFSPSTIAGSSMGTLPPPIGSVRLSYDATDRFTLLRRRDSTRRLSLDESSSRVLLDSDWLGSPGMSRGLDASFKTGDLAQRRLVSSFPTQPHGYHQVGGSGRAQGRYGVDRSRTRSHGQEKRSLEMTLELIHRRNETANQTSLTGLDKLPRNKNATIGIAGSSSILSPLPPLLAVDPHPAAHLNKTSPHWIYFYGSHAQADGKTEAGVFAVNVDSQVQGMGLGALPGIHDPKAKPVQTALAPVQFFSLEASADGRSAQSFHDWVSGLGHESSAAIPAQQGGTPVVQPSSGGTGGQIPAWGPNPLVNPAFAKGSAADGPVPGSESPFKPSPDTADAAPSASLPSTVTLAEPPVQQPNPLTGNALAPDASATHSVPSSTFTSRPFPSRSASSSSATAAPTKTTSPPPSGEEDSQPHPRRHVAAIVLGTFAGAALVVVLGTYAYRQRKDQQRYGADQASTHGGDDEDRDRYTNSSGALAQMWSQRRRREMRDSKPWDLEKGEVSPFDDRFSKRDDLPPLPVKARSIVSTIRAVPRGLSISERRGSLPLLPELEVSPRTRMQELSNLAQPLGQSTVVPAQKRVPVPPIGSLGTRTSTLSSSSGSNDHSGSDYITVAEQPSSRASRASTLLPDAEMGDRPGMERGISSDDRGSVSGQSRVSHISYPFLSAMHRGRSIVSAGSPIMSKDDSDILASSSSPTSRSLGTISNKTSRLLRNLRTASSPTMSATSPFLPTMSEVMAQNDRIGSPFSGSATSGPTASLNSRHEGATSEAMETLRNAVFPIPPPRVLDADHLTPLGAASSLPNKHSGGNGVQRTPSLAGIGAGFRYGVARHFVSLLAGPVLAGRDQPTTTSASSDMAQQHQQIRPPATPVTFNSPLFPWDANGAFASPNPNSQTPQPEEKEKARRPRKEDEQDPTPAKRKKPSPLRVTNLE</sequence>
<feature type="compositionally biased region" description="Basic and acidic residues" evidence="1">
    <location>
        <begin position="788"/>
        <end position="804"/>
    </location>
</feature>
<evidence type="ECO:0000313" key="3">
    <source>
        <dbReference type="EMBL" id="KAE8260186.1"/>
    </source>
</evidence>
<feature type="region of interest" description="Disordered" evidence="1">
    <location>
        <begin position="39"/>
        <end position="63"/>
    </location>
</feature>
<organism evidence="3 4">
    <name type="scientific">Tilletia indica</name>
    <dbReference type="NCBI Taxonomy" id="43049"/>
    <lineage>
        <taxon>Eukaryota</taxon>
        <taxon>Fungi</taxon>
        <taxon>Dikarya</taxon>
        <taxon>Basidiomycota</taxon>
        <taxon>Ustilaginomycotina</taxon>
        <taxon>Exobasidiomycetes</taxon>
        <taxon>Tilletiales</taxon>
        <taxon>Tilletiaceae</taxon>
        <taxon>Tilletia</taxon>
    </lineage>
</organism>
<reference evidence="3" key="2">
    <citation type="journal article" date="2019" name="IMA Fungus">
        <title>Genome sequencing and comparison of five Tilletia species to identify candidate genes for the detection of regulated species infecting wheat.</title>
        <authorList>
            <person name="Nguyen H.D.T."/>
            <person name="Sultana T."/>
            <person name="Kesanakurti P."/>
            <person name="Hambleton S."/>
        </authorList>
    </citation>
    <scope>NUCLEOTIDE SEQUENCE</scope>
    <source>
        <strain evidence="3">DAOMC 236416</strain>
    </source>
</reference>
<dbReference type="Proteomes" id="UP000077521">
    <property type="component" value="Unassembled WGS sequence"/>
</dbReference>
<feature type="compositionally biased region" description="Low complexity" evidence="1">
    <location>
        <begin position="486"/>
        <end position="501"/>
    </location>
</feature>
<accession>A0A177TT74</accession>
<feature type="transmembrane region" description="Helical" evidence="2">
    <location>
        <begin position="576"/>
        <end position="598"/>
    </location>
</feature>
<feature type="compositionally biased region" description="Low complexity" evidence="1">
    <location>
        <begin position="531"/>
        <end position="558"/>
    </location>
</feature>
<feature type="compositionally biased region" description="Basic and acidic residues" evidence="1">
    <location>
        <begin position="1052"/>
        <end position="1065"/>
    </location>
</feature>
<dbReference type="EMBL" id="LWDF02000016">
    <property type="protein sequence ID" value="KAE8260186.1"/>
    <property type="molecule type" value="Genomic_DNA"/>
</dbReference>
<proteinExistence type="predicted"/>
<feature type="region of interest" description="Disordered" evidence="1">
    <location>
        <begin position="1"/>
        <end position="22"/>
    </location>
</feature>
<reference evidence="3" key="1">
    <citation type="submission" date="2016-04" db="EMBL/GenBank/DDBJ databases">
        <authorList>
            <person name="Nguyen H.D."/>
            <person name="Samba Siva P."/>
            <person name="Cullis J."/>
            <person name="Levesque C.A."/>
            <person name="Hambleton S."/>
        </authorList>
    </citation>
    <scope>NUCLEOTIDE SEQUENCE</scope>
    <source>
        <strain evidence="3">DAOMC 236416</strain>
    </source>
</reference>
<feature type="region of interest" description="Disordered" evidence="1">
    <location>
        <begin position="897"/>
        <end position="924"/>
    </location>
</feature>
<gene>
    <name evidence="3" type="ORF">A4X13_0g490</name>
</gene>